<dbReference type="EMBL" id="AY810689">
    <property type="protein sequence ID" value="AAX26578.1"/>
    <property type="molecule type" value="mRNA"/>
</dbReference>
<dbReference type="AlphaFoldDB" id="Q5C197"/>
<accession>Q5C197</accession>
<name>Q5C197_SCHJA</name>
<organism evidence="2">
    <name type="scientific">Schistosoma japonicum</name>
    <name type="common">Blood fluke</name>
    <dbReference type="NCBI Taxonomy" id="6182"/>
    <lineage>
        <taxon>Eukaryota</taxon>
        <taxon>Metazoa</taxon>
        <taxon>Spiralia</taxon>
        <taxon>Lophotrochozoa</taxon>
        <taxon>Platyhelminthes</taxon>
        <taxon>Trematoda</taxon>
        <taxon>Digenea</taxon>
        <taxon>Strigeidida</taxon>
        <taxon>Schistosomatoidea</taxon>
        <taxon>Schistosomatidae</taxon>
        <taxon>Schistosoma</taxon>
    </lineage>
</organism>
<protein>
    <submittedName>
        <fullName evidence="2">Uncharacterized protein</fullName>
    </submittedName>
</protein>
<feature type="transmembrane region" description="Helical" evidence="1">
    <location>
        <begin position="12"/>
        <end position="32"/>
    </location>
</feature>
<evidence type="ECO:0000256" key="1">
    <source>
        <dbReference type="SAM" id="Phobius"/>
    </source>
</evidence>
<proteinExistence type="evidence at transcript level"/>
<reference evidence="2" key="2">
    <citation type="journal article" date="2006" name="PLoS Pathog.">
        <title>New perspectives on host-parasite interplay by comparative transcriptomic and proteomic analyses of Schistosoma japonicum.</title>
        <authorList>
            <person name="Liu F."/>
            <person name="Lu J."/>
            <person name="Hu W."/>
            <person name="Wang S.Y."/>
            <person name="Cui S.J."/>
            <person name="Chi M."/>
            <person name="Yan Q."/>
            <person name="Wang X.R."/>
            <person name="Song H.D."/>
            <person name="Xu X.N."/>
            <person name="Wang J.J."/>
            <person name="Zhang X.L."/>
            <person name="Zhang X."/>
            <person name="Wang Z.Q."/>
            <person name="Xue C.L."/>
            <person name="Brindley P.J."/>
            <person name="McManus D.P."/>
            <person name="Yang P.Y."/>
            <person name="Feng Z."/>
            <person name="Chen Z."/>
            <person name="Han Z.G."/>
        </authorList>
    </citation>
    <scope>NUCLEOTIDE SEQUENCE</scope>
</reference>
<evidence type="ECO:0000313" key="2">
    <source>
        <dbReference type="EMBL" id="AAX26578.1"/>
    </source>
</evidence>
<sequence>MKRISIKKNTHQVMNLFHQVVLLMIVLCHHLLQEQYPVPNIVMVV</sequence>
<keyword evidence="1" id="KW-1133">Transmembrane helix</keyword>
<keyword evidence="1" id="KW-0812">Transmembrane</keyword>
<keyword evidence="1" id="KW-0472">Membrane</keyword>
<reference evidence="2" key="1">
    <citation type="submission" date="2005-03" db="EMBL/GenBank/DDBJ databases">
        <authorList>
            <person name="Han Z."/>
        </authorList>
    </citation>
    <scope>NUCLEOTIDE SEQUENCE</scope>
</reference>